<organism evidence="1 2">
    <name type="scientific">Pseudomonas syringae pv. coriandricola</name>
    <dbReference type="NCBI Taxonomy" id="264453"/>
    <lineage>
        <taxon>Bacteria</taxon>
        <taxon>Pseudomonadati</taxon>
        <taxon>Pseudomonadota</taxon>
        <taxon>Gammaproteobacteria</taxon>
        <taxon>Pseudomonadales</taxon>
        <taxon>Pseudomonadaceae</taxon>
        <taxon>Pseudomonas</taxon>
    </lineage>
</organism>
<evidence type="ECO:0000313" key="1">
    <source>
        <dbReference type="EMBL" id="RMN06006.1"/>
    </source>
</evidence>
<reference evidence="1 2" key="1">
    <citation type="submission" date="2018-08" db="EMBL/GenBank/DDBJ databases">
        <title>Recombination of ecologically and evolutionarily significant loci maintains genetic cohesion in the Pseudomonas syringae species complex.</title>
        <authorList>
            <person name="Dillon M."/>
            <person name="Thakur S."/>
            <person name="Almeida R.N.D."/>
            <person name="Weir B.S."/>
            <person name="Guttman D.S."/>
        </authorList>
    </citation>
    <scope>NUCLEOTIDE SEQUENCE [LARGE SCALE GENOMIC DNA]</scope>
    <source>
        <strain evidence="1 2">ICMP 12341</strain>
    </source>
</reference>
<dbReference type="AlphaFoldDB" id="A0A3M3J5Z8"/>
<name>A0A3M3J5Z8_9PSED</name>
<gene>
    <name evidence="1" type="ORF">ALQ65_200141</name>
</gene>
<accession>A0A3M3J5Z8</accession>
<evidence type="ECO:0000313" key="2">
    <source>
        <dbReference type="Proteomes" id="UP000271468"/>
    </source>
</evidence>
<sequence>MKSQMSKISNIDTKMPITFYACRVEIVTDPEMVSLAEQMKMPRLLNCTVPLADAEIVIRESVVVMNWLSSSPRWSARIEETLQCLAEDANGRPLLTAFIPINELIMLAEDLNSDCALDLRPAFVEWQALGATEGCFDGYRLDLGTIEAVESATSELSADLNPNGLEIL</sequence>
<dbReference type="Proteomes" id="UP000271468">
    <property type="component" value="Unassembled WGS sequence"/>
</dbReference>
<proteinExistence type="predicted"/>
<protein>
    <submittedName>
        <fullName evidence="1">Uncharacterized protein</fullName>
    </submittedName>
</protein>
<dbReference type="EMBL" id="RBOV01000436">
    <property type="protein sequence ID" value="RMN06006.1"/>
    <property type="molecule type" value="Genomic_DNA"/>
</dbReference>
<comment type="caution">
    <text evidence="1">The sequence shown here is derived from an EMBL/GenBank/DDBJ whole genome shotgun (WGS) entry which is preliminary data.</text>
</comment>